<organism evidence="1">
    <name type="scientific">Homalodisca liturata</name>
    <dbReference type="NCBI Taxonomy" id="320908"/>
    <lineage>
        <taxon>Eukaryota</taxon>
        <taxon>Metazoa</taxon>
        <taxon>Ecdysozoa</taxon>
        <taxon>Arthropoda</taxon>
        <taxon>Hexapoda</taxon>
        <taxon>Insecta</taxon>
        <taxon>Pterygota</taxon>
        <taxon>Neoptera</taxon>
        <taxon>Paraneoptera</taxon>
        <taxon>Hemiptera</taxon>
        <taxon>Auchenorrhyncha</taxon>
        <taxon>Membracoidea</taxon>
        <taxon>Cicadellidae</taxon>
        <taxon>Cicadellinae</taxon>
        <taxon>Proconiini</taxon>
        <taxon>Homalodisca</taxon>
    </lineage>
</organism>
<reference evidence="1" key="1">
    <citation type="submission" date="2015-11" db="EMBL/GenBank/DDBJ databases">
        <title>De novo transcriptome assembly of four potential Pierce s Disease insect vectors from Arizona vineyards.</title>
        <authorList>
            <person name="Tassone E.E."/>
        </authorList>
    </citation>
    <scope>NUCLEOTIDE SEQUENCE</scope>
</reference>
<dbReference type="InterPro" id="IPR036910">
    <property type="entry name" value="HMG_box_dom_sf"/>
</dbReference>
<dbReference type="GO" id="GO:0005634">
    <property type="term" value="C:nucleus"/>
    <property type="evidence" value="ECO:0007669"/>
    <property type="project" value="UniProtKB-ARBA"/>
</dbReference>
<protein>
    <recommendedName>
        <fullName evidence="2">HMG box domain-containing protein</fullName>
    </recommendedName>
</protein>
<name>A0A1B6HPC8_9HEMI</name>
<accession>A0A1B6HPC8</accession>
<dbReference type="Pfam" id="PF06382">
    <property type="entry name" value="Protamine_like"/>
    <property type="match status" value="1"/>
</dbReference>
<dbReference type="InterPro" id="IPR024460">
    <property type="entry name" value="Protamine-like"/>
</dbReference>
<dbReference type="EMBL" id="GECU01031251">
    <property type="protein sequence ID" value="JAS76455.1"/>
    <property type="molecule type" value="Transcribed_RNA"/>
</dbReference>
<gene>
    <name evidence="1" type="ORF">g.3118</name>
</gene>
<dbReference type="SUPFAM" id="SSF47095">
    <property type="entry name" value="HMG-box"/>
    <property type="match status" value="1"/>
</dbReference>
<evidence type="ECO:0000313" key="1">
    <source>
        <dbReference type="EMBL" id="JAS76455.1"/>
    </source>
</evidence>
<evidence type="ECO:0008006" key="2">
    <source>
        <dbReference type="Google" id="ProtNLM"/>
    </source>
</evidence>
<proteinExistence type="predicted"/>
<sequence length="104" mass="12750">MARRKWKCGGRLRKYLCARKRKATTRRCCRGGIRSKVTICNRNWRRISVKPFVNFLRQYRKGKYGWPITKLVRRAREQWCKMSKSEKRKYIMEACRAKKRGYRT</sequence>
<dbReference type="GO" id="GO:0035092">
    <property type="term" value="P:sperm DNA condensation"/>
    <property type="evidence" value="ECO:0007669"/>
    <property type="project" value="InterPro"/>
</dbReference>
<dbReference type="AlphaFoldDB" id="A0A1B6HPC8"/>